<dbReference type="InterPro" id="IPR016039">
    <property type="entry name" value="Thiolase-like"/>
</dbReference>
<dbReference type="Gene3D" id="3.40.50.720">
    <property type="entry name" value="NAD(P)-binding Rossmann-like Domain"/>
    <property type="match status" value="3"/>
</dbReference>
<sequence>MGSSMDEVVDALRASLLENERLRQQNQRLTSASTEPLAIVGIGCRFPGGVHDPEDLWRLLVEGRDAMAGFPPDRGWDRWDVPTARSGAFLHDAGAFDPGFFRISPREAKAMDPQQRLLLETSWEALERAGIDPTTLKGSRTGVFVGGAPQEYGALVMNSREAAGGHVLTGAPGSILSGRISYVLGLEGPAVTIDTACSSSLVALHLAVKSLRTGECDLALVGGVLVMVTPQIFTEFESTGGSARDGRCKAFAASADGTGWGEGAGVLAVQRLSDARRDGHPVLAVIRGSAVNQDGASNGLSAPNGPAQQRVIREALANAGLAPADVDLVEAHGTGTTLGDPIEAEALLATYGQGRDAERPLWLGSFKSNIGHTQAAAGVAGVIKAVLSLRHGLMPKTLHVDEPTPQVDWSAGAVELLTEAREWPETDRPRRAGVSSFGISGTNAHVILEQAPEPDEPVTEPATGKDLPVLPWVLSGRTEAALRAQAGRLARHLRDHPDTAPADVALSLATTRAAFEHRAVVLGPDTHTLTTALDTLTTGTPGTGVITARATQTGSPAVFVFPGQGSQWAGMGRELWDTSPVFAETMAACERALAPWVEWSLRDVVSRPAEDALWQRVDVVQPVLWAVMVSLAALWRSYGVEPAAVIGHSQGEVAAACVAGGLSLEDGARVVAVRSRLVLERLSGKGGMMSVALPVGEVEELLAPWEGRVGVAAVNGPSSVVVSGDREGLDAVQGVCEEREIRARRIAVDYASHSAQVDALADDLLRELADIRPRSSSVAFYSTVTGGRLDTVGLDAGYWVRNLRERVAFEPVVRSLVERGSGVFVESSPHAVLTMAVAQTGDVVDRPVAVVGSLRRDEGGADRFVVSLAEAFVAGAAVDWSVLFAGSGARRVGLPTYAFQHERYWLDDVELPGAGSGEGVVDPVDAAFWGAVERADVEGVAALVEGAEAGVWEPVVPALSAWRRGRRARSTLDGWRYRTVWRSVSVPSSGALSGRWVVVARGEGEATTRVREALGSAGAEVTTVLADGEVDGEVFAGASGVVALLGLGDEDEAAAAVVRLVQAHARAGAEAPVWVLTRGAAAVGGADVVRPVAAQVWALGQVAGLELPGTWGGLVDVPEVWDERVAAHFVDVLAAGEGEDQVAVRASGVFGRRLVRAPLAGTAPSRSWSPRGTVLVTGGTGGLGAHLARWLAKEGAERLLLLSRSGDRAEGATELAREIEASGTAVELVACDVTDRDALAGVIGAVPAEQPLTAVFHAAGVSGYADLGDISPEHLDDVLSARVVGARHLDELTAGVELDAFVLFSSGAAVWGSAGNGANAAAGGYLDGLARERRTRGLTGTSVAFSGWRGTALERGETAAQLSRRGVRLLDAEPAGWALRRVLEADETSVTVADLDWSLFTPGYTLARRRPLIEDVPEAARALDDTDDASGAGDDGSAGAELRARLAALTETEQRSHLLGLVRGEAARVLAHASTTEITPARPFRDLGFDSLTAMELRNRLNRATGLRLPATLVFDYPDPQRLTGHLYEELVGGLAAPATDVTAATRAAADEPLAIVGMACRYPGGVRGADDLWRLLVENRDELSAFPTDRGWDGWGALTSGRAGFLHEAGDFDAGFFGISPREAAAMDPQQRLVLETSWEAVEAAGIDPQSLRTTATGVFVGGGPQDYPTVLAASAEAESGYAMTGALGSVISGRVSYALGLEGPAVTVDTACSSSLVALHLAAQALRNGECDLALAGGVTVMATPGAFAEFDTLGGMAGDGRCKAFSSDADGTGWGEGVGMLLVERLSDARRNGHEVLAVVRGTATNQDGASNGLSAPNGPSQQRVIRQALANAGLAPTDVDMVEAHGTGTKLGDPIEAQALLATYGQGRDADRPLWLGSIKSNLGHTGAAAGVAGVIKAVLSLRHGLMPKTLHVKEPTPQVDWSAGAVELLTENREWPATDRPHRAGVSSFGISGTNAHVILEQAPAGEPAADSERTGPAALSDAPVPWVVSGRTEAALRAQAERLRTHLADHPEATPLDVGHALVTARSGFEHRAIVLGTTAGELLDGLDTVARGTTTAHVIQGSGAASGLVFVFPGQGSQWAGMGRELWDTSPVFAESMAACERALAPWVEWSLRDVVSRPAEDALWRRVDVVQPVLWAVMVSLAALWRSFGVEPAAVIGHSQGEVAAACVAGGLSLEDGARVVAVRSRLVLERLSGKGGMMSVALPVGEVEELLAPWEGRVGVAAVNGPSSVVVSGDPEGLDAVQGVCEEREIRARRIAVDYASHSAQVDALAEDLLRELADIRPRSSSVAFYSTVTGGRLDTVGLDAGYWVRNLRERVAFEPVVRSLAEQEYGLFIETSPHPVVTMAVTETGDFIDTPVTAIGSLRRSEGGADRFLASLAEAYAAGAPVDWSVYFAHAAVKRVSLPTYAFQHRRYWLEDAAAPGTATTVDPVDAAFWGAVERADVEGVAALVEGAEAGVWEPVVPALSAWRRGRRAQSTLDGWRYRTVWRSVSVPSSGALSGRWVVVARGEDEATAEVREALESAGAEVTTVLADGEVDGEVFAGASGVVSLLALSGDEEAVSGTVSVVQAHARAGAEAPLWVLTRGAAAVGGADVVCPVAAQVWALGQVAGLEQADGWGGLVDLPGDWDQAAATGLTDVLAAGEGEDQVAVRSSGVFGRRLVRAPLAGAAPSRSWSPRGTVLITGGTGGIGAHLARWLAKEGAERLLLLSRSGERAEGATELAREIEALGTAVELVACDVTDRDALAGVIGAVPAEQPLTAVFHTAGIASYGTVRESGLTELAEQMAAKTLGARHLDELTAGVELDAFVLFSSGAAVWGSAGNAGYAAANGYLDGLARERRARGLAATAVSWGGWEATGMAGDGTAEQLSRRGVRAMDPELCLEALRQALEHDETALTVTDMDWEKFTPGYTLARRRPLIEDIPEVARVLREEADRTEDGDDSANSAFRSELTRLGEAEQHARLLDLVREEAAGILGHSSTAEITPQRPFKDLGFDSLTAMELRNRLNRATGLRLPATLVFDYPNPRQLAAQLRARLTGATAGETAAVVTVTRAVADEPLAVVGMACRYAGGVASPDDLWRVVVEGRDEMTDAPAHRGWDRWNVPSLRQAGFLHEAGDFDAGFFGISPREAAAMDPQQRLLLEASWEAVEHAGINPQSLQGSDTGVFVGGTAVEYGALLMNAPGSQGYAVTGSAGSVLSGRISYVLGLEGPAVSVDTACSSSLVALHLAAQALRGGECDLALTGGVGLMATPGAFAEFDTLGGLSVDGRSKAFAASADGIGWGEGVGMVVLERLSDARRNGHEVLAVIRGTAINQDGASNGLSAPNGPSQQRVIRQALANSGLTYADVDLLEAHGTGTKLGDPIEAQALLATYGQDRGTDRPLWLGSVKSNIGHTGAAAGVAGVIKAVLSLRHGLMPKTLHVDEPTPQVDWTAGAVELLTENREWPETDRPRRAGVSSFGVSGTNAHVIVEEAPQEGPAADAPAEPGDDDTTRAVPPLAPSLVPLVFSGRAAGALRGQAERLTAVLASDAAPGLTDVAFSLATTRATLEHRAVVLAASHPDGLDGLRAVARGETNPTALTGLADTGDHRVVFVFPGQGSQWAGMGRELWDSSPVFAESMAACERALAPWVEWSLRDVVSRPAEDALWQRVDVVQPVLWAVMVSLAALWRSFGVEPAAVIGHSQGEVAAACVAGGLSLEDGARVVAVRSRLVLERLSGKGGMMSVALPVGEVEELLAPWEGRVGVAAVNGPSSVVVSGDPEGLDAVQGVCEEREIRARRIAVDYASHSAQVDALADDLLRELADIAPRSSSVAFYSTVTGGRLDTVGLDAGYWVRNLRERVAFEPVVRSLVERGSGVFVESSPHAVLTMAVAQTGDVADRPVAVVGSLRRDEGGADRFVVSLAEAFVAGAAVDWSVLFAGSGARRVGLPTYAFQHERYWLDGVVIGDTSGGSADAVDAAFWDAVEREDLADLATVLETTGESAPGGTTGIDTWLPTLAAWRRGRRARSTLDGWRYRTAWRPVSVPAGGGLSGRWVIVTAAEDATAARVRKALTAAGAETETVATREPDLLAAEIAGASGVVSLLALGDRPVADTLTVVQAHADAGGEAPLWLLTRGAAGVTDEEAVRPEAAQVWALGQVAGLELAGAWGGLVDVPEEWDEAVATGLADVLAAGEGEDQVAVRASGVFGRRLVRAPLAGTAPSRSWSPRGTVLVTGGTGGLGAHLARWLAKEGAERLLLLSRSGERAEGATELAREIEASGTAVELVACDVTDRDALAGVIGAVPAEQPLTAVFHTAGAAAHGPLTELDPAALDEQLAARVAGARHLDELTAGVELDTFAVFSSGAAVWGSAGNGANAAAGGYLDGLARRRRARGLAAVSVSFSGWQGTALARGETAAQLSRRGVRLLPPELAGQALRQVLETDETSVTVADMDWSLFAPGYTLARRRPLIEDIPEVARVLQDAEREQEAAQDGSAGAELRARLAGLTEAERRSHLLGLVRGEAAQVLGHASTAEVTPARPFRDLGFDSLTAMELRNRLNRATGLRLPATLVFDHPSPQRITEHVLAELGKDGRGGLDDVLDIRRELGRIGEALDGVAADPGAREDIAGQLRDLLARLGAAERDATTDLDSASDDEIFDFIDRDLGVS</sequence>
<dbReference type="GO" id="GO:0033068">
    <property type="term" value="P:macrolide biosynthetic process"/>
    <property type="evidence" value="ECO:0007669"/>
    <property type="project" value="UniProtKB-ARBA"/>
</dbReference>
<dbReference type="InterPro" id="IPR020841">
    <property type="entry name" value="PKS_Beta-ketoAc_synthase_dom"/>
</dbReference>
<dbReference type="InterPro" id="IPR009081">
    <property type="entry name" value="PP-bd_ACP"/>
</dbReference>
<dbReference type="Pfam" id="PF00550">
    <property type="entry name" value="PP-binding"/>
    <property type="match status" value="3"/>
</dbReference>
<dbReference type="FunFam" id="3.40.47.10:FF:000019">
    <property type="entry name" value="Polyketide synthase type I"/>
    <property type="match status" value="3"/>
</dbReference>
<dbReference type="PANTHER" id="PTHR43775">
    <property type="entry name" value="FATTY ACID SYNTHASE"/>
    <property type="match status" value="1"/>
</dbReference>
<evidence type="ECO:0000256" key="7">
    <source>
        <dbReference type="ARBA" id="ARBA00023315"/>
    </source>
</evidence>
<dbReference type="EMBL" id="CP010849">
    <property type="protein sequence ID" value="AJP03827.1"/>
    <property type="molecule type" value="Genomic_DNA"/>
</dbReference>
<dbReference type="CDD" id="cd00833">
    <property type="entry name" value="PKS"/>
    <property type="match status" value="3"/>
</dbReference>
<feature type="compositionally biased region" description="Low complexity" evidence="8">
    <location>
        <begin position="3480"/>
        <end position="3493"/>
    </location>
</feature>
<evidence type="ECO:0000313" key="11">
    <source>
        <dbReference type="EMBL" id="AJP03827.1"/>
    </source>
</evidence>
<dbReference type="PATRIC" id="fig|477245.3.peg.4748"/>
<dbReference type="SMART" id="SM01294">
    <property type="entry name" value="PKS_PP_betabranch"/>
    <property type="match status" value="3"/>
</dbReference>
<dbReference type="Pfam" id="PF08659">
    <property type="entry name" value="KR"/>
    <property type="match status" value="3"/>
</dbReference>
<dbReference type="InterPro" id="IPR014030">
    <property type="entry name" value="Ketoacyl_synth_N"/>
</dbReference>
<feature type="domain" description="Ketosynthase family 3 (KS3)" evidence="10">
    <location>
        <begin position="1551"/>
        <end position="1967"/>
    </location>
</feature>
<evidence type="ECO:0000256" key="5">
    <source>
        <dbReference type="ARBA" id="ARBA00023194"/>
    </source>
</evidence>
<accession>A0A0C5FUT4</accession>
<reference evidence="11 12" key="1">
    <citation type="submission" date="2015-02" db="EMBL/GenBank/DDBJ databases">
        <title>Genome sequence of thermotolerant Streptomyces cyaneogriseus subsp. Noncyanogenus NMWT1, the producer of nematocidal antibiotics nemadectin.</title>
        <authorList>
            <person name="Wang H."/>
            <person name="Li C."/>
            <person name="Xiang W."/>
            <person name="Wang X."/>
        </authorList>
    </citation>
    <scope>NUCLEOTIDE SEQUENCE [LARGE SCALE GENOMIC DNA]</scope>
    <source>
        <strain evidence="11 12">NMWT 1</strain>
    </source>
</reference>
<dbReference type="InterPro" id="IPR015083">
    <property type="entry name" value="NorB/c/GfsB-D-like_docking"/>
</dbReference>
<dbReference type="SMART" id="SM00823">
    <property type="entry name" value="PKS_PP"/>
    <property type="match status" value="3"/>
</dbReference>
<comment type="cofactor">
    <cofactor evidence="1">
        <name>pantetheine 4'-phosphate</name>
        <dbReference type="ChEBI" id="CHEBI:47942"/>
    </cofactor>
</comment>
<keyword evidence="4" id="KW-0808">Transferase</keyword>
<keyword evidence="6" id="KW-0511">Multifunctional enzyme</keyword>
<feature type="domain" description="Carrier" evidence="9">
    <location>
        <begin position="1453"/>
        <end position="1531"/>
    </location>
</feature>
<dbReference type="Pfam" id="PF02801">
    <property type="entry name" value="Ketoacyl-synt_C"/>
    <property type="match status" value="3"/>
</dbReference>
<dbReference type="InterPro" id="IPR036291">
    <property type="entry name" value="NAD(P)-bd_dom_sf"/>
</dbReference>
<dbReference type="FunFam" id="1.10.1200.10:FF:000007">
    <property type="entry name" value="Probable polyketide synthase pks17"/>
    <property type="match status" value="3"/>
</dbReference>
<evidence type="ECO:0000259" key="9">
    <source>
        <dbReference type="PROSITE" id="PS50075"/>
    </source>
</evidence>
<dbReference type="Gene3D" id="1.10.1200.10">
    <property type="entry name" value="ACP-like"/>
    <property type="match status" value="3"/>
</dbReference>
<feature type="region of interest" description="Disordered" evidence="8">
    <location>
        <begin position="3480"/>
        <end position="3503"/>
    </location>
</feature>
<dbReference type="InterPro" id="IPR001227">
    <property type="entry name" value="Ac_transferase_dom_sf"/>
</dbReference>
<dbReference type="STRING" id="477245.TU94_22470"/>
<dbReference type="InterPro" id="IPR006162">
    <property type="entry name" value="Ppantetheine_attach_site"/>
</dbReference>
<dbReference type="Pfam" id="PF16197">
    <property type="entry name" value="KAsynt_C_assoc"/>
    <property type="match status" value="3"/>
</dbReference>
<dbReference type="PROSITE" id="PS00606">
    <property type="entry name" value="KS3_1"/>
    <property type="match status" value="3"/>
</dbReference>
<evidence type="ECO:0000256" key="2">
    <source>
        <dbReference type="ARBA" id="ARBA00022450"/>
    </source>
</evidence>
<dbReference type="GO" id="GO:0004315">
    <property type="term" value="F:3-oxoacyl-[acyl-carrier-protein] synthase activity"/>
    <property type="evidence" value="ECO:0007669"/>
    <property type="project" value="InterPro"/>
</dbReference>
<dbReference type="RefSeq" id="WP_044383942.1">
    <property type="nucleotide sequence ID" value="NZ_CP010849.1"/>
</dbReference>
<evidence type="ECO:0000256" key="4">
    <source>
        <dbReference type="ARBA" id="ARBA00022679"/>
    </source>
</evidence>
<dbReference type="SUPFAM" id="SSF51735">
    <property type="entry name" value="NAD(P)-binding Rossmann-fold domains"/>
    <property type="match status" value="6"/>
</dbReference>
<evidence type="ECO:0000256" key="3">
    <source>
        <dbReference type="ARBA" id="ARBA00022553"/>
    </source>
</evidence>
<proteinExistence type="predicted"/>
<dbReference type="SUPFAM" id="SSF52151">
    <property type="entry name" value="FabD/lysophospholipase-like"/>
    <property type="match status" value="3"/>
</dbReference>
<name>A0A0C5FUT4_9ACTN</name>
<dbReference type="InterPro" id="IPR036736">
    <property type="entry name" value="ACP-like_sf"/>
</dbReference>
<dbReference type="InterPro" id="IPR032821">
    <property type="entry name" value="PKS_assoc"/>
</dbReference>
<keyword evidence="7" id="KW-0012">Acyltransferase</keyword>
<dbReference type="HOGENOM" id="CLU_000022_35_8_11"/>
<dbReference type="SUPFAM" id="SSF53901">
    <property type="entry name" value="Thiolase-like"/>
    <property type="match status" value="3"/>
</dbReference>
<evidence type="ECO:0000256" key="6">
    <source>
        <dbReference type="ARBA" id="ARBA00023268"/>
    </source>
</evidence>
<dbReference type="SMART" id="SM00827">
    <property type="entry name" value="PKS_AT"/>
    <property type="match status" value="3"/>
</dbReference>
<feature type="domain" description="Ketosynthase family 3 (KS3)" evidence="10">
    <location>
        <begin position="34"/>
        <end position="450"/>
    </location>
</feature>
<evidence type="ECO:0000256" key="8">
    <source>
        <dbReference type="SAM" id="MobiDB-lite"/>
    </source>
</evidence>
<feature type="domain" description="Carrier" evidence="9">
    <location>
        <begin position="4500"/>
        <end position="4575"/>
    </location>
</feature>
<feature type="domain" description="Carrier" evidence="9">
    <location>
        <begin position="2970"/>
        <end position="3045"/>
    </location>
</feature>
<dbReference type="InterPro" id="IPR020806">
    <property type="entry name" value="PKS_PP-bd"/>
</dbReference>
<dbReference type="CDD" id="cd08952">
    <property type="entry name" value="KR_1_SDR_x"/>
    <property type="match status" value="3"/>
</dbReference>
<dbReference type="PROSITE" id="PS00012">
    <property type="entry name" value="PHOSPHOPANTETHEINE"/>
    <property type="match status" value="3"/>
</dbReference>
<dbReference type="Pfam" id="PF18369">
    <property type="entry name" value="PKS_DE"/>
    <property type="match status" value="3"/>
</dbReference>
<evidence type="ECO:0000256" key="1">
    <source>
        <dbReference type="ARBA" id="ARBA00001957"/>
    </source>
</evidence>
<keyword evidence="12" id="KW-1185">Reference proteome</keyword>
<dbReference type="FunFam" id="3.40.366.10:FF:000002">
    <property type="entry name" value="Probable polyketide synthase 2"/>
    <property type="match status" value="3"/>
</dbReference>
<evidence type="ECO:0000313" key="12">
    <source>
        <dbReference type="Proteomes" id="UP000032234"/>
    </source>
</evidence>
<dbReference type="GO" id="GO:0004312">
    <property type="term" value="F:fatty acid synthase activity"/>
    <property type="evidence" value="ECO:0007669"/>
    <property type="project" value="TreeGrafter"/>
</dbReference>
<protein>
    <recommendedName>
        <fullName evidence="13">Polyketide synthase</fullName>
    </recommendedName>
</protein>
<feature type="domain" description="Ketosynthase family 3 (KS3)" evidence="10">
    <location>
        <begin position="3065"/>
        <end position="3480"/>
    </location>
</feature>
<dbReference type="Proteomes" id="UP000032234">
    <property type="component" value="Chromosome"/>
</dbReference>
<keyword evidence="3" id="KW-0597">Phosphoprotein</keyword>
<keyword evidence="5" id="KW-0045">Antibiotic biosynthesis</keyword>
<dbReference type="PANTHER" id="PTHR43775:SF51">
    <property type="entry name" value="INACTIVE PHENOLPHTHIOCEROL SYNTHESIS POLYKETIDE SYNTHASE TYPE I PKS1-RELATED"/>
    <property type="match status" value="1"/>
</dbReference>
<dbReference type="SUPFAM" id="SSF55048">
    <property type="entry name" value="Probable ACP-binding domain of malonyl-CoA ACP transacylase"/>
    <property type="match status" value="3"/>
</dbReference>
<dbReference type="Gene3D" id="3.40.47.10">
    <property type="match status" value="3"/>
</dbReference>
<dbReference type="InterPro" id="IPR014043">
    <property type="entry name" value="Acyl_transferase_dom"/>
</dbReference>
<dbReference type="PROSITE" id="PS50075">
    <property type="entry name" value="CARRIER"/>
    <property type="match status" value="3"/>
</dbReference>
<dbReference type="InterPro" id="IPR016035">
    <property type="entry name" value="Acyl_Trfase/lysoPLipase"/>
</dbReference>
<dbReference type="InterPro" id="IPR041618">
    <property type="entry name" value="PKS_DE"/>
</dbReference>
<dbReference type="OrthoDB" id="9778690at2"/>
<gene>
    <name evidence="11" type="ORF">TU94_22470</name>
</gene>
<evidence type="ECO:0000259" key="10">
    <source>
        <dbReference type="PROSITE" id="PS52004"/>
    </source>
</evidence>
<dbReference type="KEGG" id="scw:TU94_22470"/>
<dbReference type="Gene3D" id="3.40.366.10">
    <property type="entry name" value="Malonyl-Coenzyme A Acyl Carrier Protein, domain 2"/>
    <property type="match status" value="3"/>
</dbReference>
<dbReference type="InterPro" id="IPR018201">
    <property type="entry name" value="Ketoacyl_synth_AS"/>
</dbReference>
<dbReference type="Gene3D" id="3.30.70.3290">
    <property type="match status" value="3"/>
</dbReference>
<dbReference type="SMART" id="SM00822">
    <property type="entry name" value="PKS_KR"/>
    <property type="match status" value="3"/>
</dbReference>
<dbReference type="InterPro" id="IPR016036">
    <property type="entry name" value="Malonyl_transacylase_ACP-bd"/>
</dbReference>
<dbReference type="Pfam" id="PF00109">
    <property type="entry name" value="ketoacyl-synt"/>
    <property type="match status" value="3"/>
</dbReference>
<dbReference type="GO" id="GO:0006633">
    <property type="term" value="P:fatty acid biosynthetic process"/>
    <property type="evidence" value="ECO:0007669"/>
    <property type="project" value="InterPro"/>
</dbReference>
<dbReference type="Gene3D" id="6.10.140.1830">
    <property type="match status" value="3"/>
</dbReference>
<dbReference type="InterPro" id="IPR057326">
    <property type="entry name" value="KR_dom"/>
</dbReference>
<dbReference type="GO" id="GO:0031177">
    <property type="term" value="F:phosphopantetheine binding"/>
    <property type="evidence" value="ECO:0007669"/>
    <property type="project" value="InterPro"/>
</dbReference>
<evidence type="ECO:0008006" key="13">
    <source>
        <dbReference type="Google" id="ProtNLM"/>
    </source>
</evidence>
<dbReference type="Pfam" id="PF00698">
    <property type="entry name" value="Acyl_transf_1"/>
    <property type="match status" value="3"/>
</dbReference>
<dbReference type="InterPro" id="IPR050091">
    <property type="entry name" value="PKS_NRPS_Biosynth_Enz"/>
</dbReference>
<dbReference type="InterPro" id="IPR013968">
    <property type="entry name" value="PKS_KR"/>
</dbReference>
<dbReference type="Pfam" id="PF08990">
    <property type="entry name" value="Docking"/>
    <property type="match status" value="1"/>
</dbReference>
<organism evidence="11 12">
    <name type="scientific">Streptomyces cyaneogriseus subsp. noncyanogenus</name>
    <dbReference type="NCBI Taxonomy" id="477245"/>
    <lineage>
        <taxon>Bacteria</taxon>
        <taxon>Bacillati</taxon>
        <taxon>Actinomycetota</taxon>
        <taxon>Actinomycetes</taxon>
        <taxon>Kitasatosporales</taxon>
        <taxon>Streptomycetaceae</taxon>
        <taxon>Streptomyces</taxon>
    </lineage>
</organism>
<keyword evidence="2" id="KW-0596">Phosphopantetheine</keyword>
<dbReference type="NCBIfam" id="NF045894">
    <property type="entry name" value="PKS_plus_SDR"/>
    <property type="match status" value="3"/>
</dbReference>
<dbReference type="SMART" id="SM00825">
    <property type="entry name" value="PKS_KS"/>
    <property type="match status" value="3"/>
</dbReference>
<dbReference type="SUPFAM" id="SSF47336">
    <property type="entry name" value="ACP-like"/>
    <property type="match status" value="3"/>
</dbReference>
<dbReference type="InterPro" id="IPR014031">
    <property type="entry name" value="Ketoacyl_synth_C"/>
</dbReference>
<dbReference type="PROSITE" id="PS52004">
    <property type="entry name" value="KS3_2"/>
    <property type="match status" value="3"/>
</dbReference>